<keyword evidence="2" id="KW-1185">Reference proteome</keyword>
<accession>A0ACB9TM15</accession>
<comment type="caution">
    <text evidence="1">The sequence shown here is derived from an EMBL/GenBank/DDBJ whole genome shotgun (WGS) entry which is preliminary data.</text>
</comment>
<organism evidence="1 2">
    <name type="scientific">Holotrichia oblita</name>
    <name type="common">Chafer beetle</name>
    <dbReference type="NCBI Taxonomy" id="644536"/>
    <lineage>
        <taxon>Eukaryota</taxon>
        <taxon>Metazoa</taxon>
        <taxon>Ecdysozoa</taxon>
        <taxon>Arthropoda</taxon>
        <taxon>Hexapoda</taxon>
        <taxon>Insecta</taxon>
        <taxon>Pterygota</taxon>
        <taxon>Neoptera</taxon>
        <taxon>Endopterygota</taxon>
        <taxon>Coleoptera</taxon>
        <taxon>Polyphaga</taxon>
        <taxon>Scarabaeiformia</taxon>
        <taxon>Scarabaeidae</taxon>
        <taxon>Melolonthinae</taxon>
        <taxon>Holotrichia</taxon>
    </lineage>
</organism>
<name>A0ACB9TM15_HOLOL</name>
<evidence type="ECO:0000313" key="2">
    <source>
        <dbReference type="Proteomes" id="UP001056778"/>
    </source>
</evidence>
<evidence type="ECO:0000313" key="1">
    <source>
        <dbReference type="EMBL" id="KAI4467832.1"/>
    </source>
</evidence>
<reference evidence="1" key="1">
    <citation type="submission" date="2022-04" db="EMBL/GenBank/DDBJ databases">
        <title>Chromosome-scale genome assembly of Holotrichia oblita Faldermann.</title>
        <authorList>
            <person name="Rongchong L."/>
        </authorList>
    </citation>
    <scope>NUCLEOTIDE SEQUENCE</scope>
    <source>
        <strain evidence="1">81SQS9</strain>
    </source>
</reference>
<dbReference type="EMBL" id="CM043016">
    <property type="protein sequence ID" value="KAI4467832.1"/>
    <property type="molecule type" value="Genomic_DNA"/>
</dbReference>
<dbReference type="Proteomes" id="UP001056778">
    <property type="component" value="Chromosome 2"/>
</dbReference>
<protein>
    <submittedName>
        <fullName evidence="1">Hat family dimerization domaincontaining protein-related</fullName>
    </submittedName>
</protein>
<sequence>MDETTDVGSIKQCAFVCTFYDKHNKITRTNFFDMVETPKGDALNLYDCLKKSLESKNIPLSNLIGFSSDTTNVMVGEYNSVFSSLKKDLPHIVTVKCPCHMIHLAASKACLKLPRSVEDMLRNIGSHFNRSYSRQQSFKEFQIFFKTDIHKMLLPSVTRWLSLEQCVKRVLEQYDPLQAYFRELLFEDPSKTTEDIIKSLDNLFTKIFLEFMSYILEILNDFNKLFQSEAPLLYKLKPETSRLLKTIYNPQALDNEWREHALLDFKDLGLDKNISAVSYWQKIFKLTNASDFILFPNLEIVISLLLILPYSNASVERVFSHLKNIKTDHRNRLKTDTLNYLIITKEEVARQGGCVKFTPTNKMLKTNLLFPDLFPLRGQ</sequence>
<gene>
    <name evidence="1" type="ORF">MML48_2g00008579</name>
</gene>
<proteinExistence type="predicted"/>